<evidence type="ECO:0000256" key="1">
    <source>
        <dbReference type="SAM" id="MobiDB-lite"/>
    </source>
</evidence>
<name>A0A7G7BF06_9ACTN</name>
<feature type="transmembrane region" description="Helical" evidence="2">
    <location>
        <begin position="35"/>
        <end position="54"/>
    </location>
</feature>
<dbReference type="RefSeq" id="WP_185297491.1">
    <property type="nucleotide sequence ID" value="NZ_CP045702.1"/>
</dbReference>
<keyword evidence="4" id="KW-1185">Reference proteome</keyword>
<dbReference type="KEGG" id="sfiy:F0344_04285"/>
<reference evidence="4" key="1">
    <citation type="submission" date="2019-10" db="EMBL/GenBank/DDBJ databases">
        <title>Antimicrobial potential of Antarctic Bacteria.</title>
        <authorList>
            <person name="Benaud N."/>
            <person name="Edwards R.J."/>
            <person name="Ferrari B.C."/>
        </authorList>
    </citation>
    <scope>NUCLEOTIDE SEQUENCE [LARGE SCALE GENOMIC DNA]</scope>
    <source>
        <strain evidence="4">NBSH44</strain>
    </source>
</reference>
<sequence length="198" mass="21463">MTAAEPTAAPRQTPPSGDGDGPHPQDRRRMIRRRLITAITIVLLIGIPAGYLVISAGQSRRSGKDKEAEAAAQGLREDWPSGMQRRIFEIPVPGNASGVQYYETNNWKASRMYVKFRTTSAGLDRFLSNIGTGRAALKPGAVTVSPRDTKITGWYFGPGVYWAGVTHTNKDPRPTQNITVNMTDPAAPVVYVVSAATP</sequence>
<organism evidence="3 4">
    <name type="scientific">Streptomyces finlayi</name>
    <dbReference type="NCBI Taxonomy" id="67296"/>
    <lineage>
        <taxon>Bacteria</taxon>
        <taxon>Bacillati</taxon>
        <taxon>Actinomycetota</taxon>
        <taxon>Actinomycetes</taxon>
        <taxon>Kitasatosporales</taxon>
        <taxon>Streptomycetaceae</taxon>
        <taxon>Streptomyces</taxon>
    </lineage>
</organism>
<keyword evidence="2" id="KW-0812">Transmembrane</keyword>
<dbReference type="Proteomes" id="UP000515307">
    <property type="component" value="Chromosome"/>
</dbReference>
<evidence type="ECO:0008006" key="5">
    <source>
        <dbReference type="Google" id="ProtNLM"/>
    </source>
</evidence>
<keyword evidence="2" id="KW-1133">Transmembrane helix</keyword>
<feature type="region of interest" description="Disordered" evidence="1">
    <location>
        <begin position="1"/>
        <end position="26"/>
    </location>
</feature>
<accession>A0A7G7BF06</accession>
<proteinExistence type="predicted"/>
<protein>
    <recommendedName>
        <fullName evidence="5">Sugar kinase</fullName>
    </recommendedName>
</protein>
<dbReference type="EMBL" id="CP045702">
    <property type="protein sequence ID" value="QNE73921.1"/>
    <property type="molecule type" value="Genomic_DNA"/>
</dbReference>
<evidence type="ECO:0000313" key="3">
    <source>
        <dbReference type="EMBL" id="QNE73921.1"/>
    </source>
</evidence>
<dbReference type="AlphaFoldDB" id="A0A7G7BF06"/>
<evidence type="ECO:0000256" key="2">
    <source>
        <dbReference type="SAM" id="Phobius"/>
    </source>
</evidence>
<gene>
    <name evidence="3" type="ORF">F0344_04285</name>
</gene>
<keyword evidence="2" id="KW-0472">Membrane</keyword>
<evidence type="ECO:0000313" key="4">
    <source>
        <dbReference type="Proteomes" id="UP000515307"/>
    </source>
</evidence>